<dbReference type="InterPro" id="IPR038087">
    <property type="entry name" value="RNAP_delta_N_dom_sf"/>
</dbReference>
<dbReference type="EMBL" id="VXOY01000021">
    <property type="protein sequence ID" value="MYE38372.1"/>
    <property type="molecule type" value="Genomic_DNA"/>
</dbReference>
<dbReference type="Proteomes" id="UP000449092">
    <property type="component" value="Unassembled WGS sequence"/>
</dbReference>
<name>A0A845DA52_9BACT</name>
<dbReference type="Pfam" id="PF04545">
    <property type="entry name" value="Sigma70_r4"/>
    <property type="match status" value="1"/>
</dbReference>
<dbReference type="Gene3D" id="1.10.10.1250">
    <property type="entry name" value="RNA polymerase, subunit delta, N-terminal domain"/>
    <property type="match status" value="1"/>
</dbReference>
<comment type="caution">
    <text evidence="3">The sequence shown here is derived from an EMBL/GenBank/DDBJ whole genome shotgun (WGS) entry which is preliminary data.</text>
</comment>
<dbReference type="PROSITE" id="PS51913">
    <property type="entry name" value="HTH_HARE"/>
    <property type="match status" value="1"/>
</dbReference>
<gene>
    <name evidence="3" type="ORF">F4X82_02565</name>
</gene>
<dbReference type="PANTHER" id="PTHR30603">
    <property type="entry name" value="RNA POLYMERASE SIGMA FACTOR RPO"/>
    <property type="match status" value="1"/>
</dbReference>
<dbReference type="InterPro" id="IPR007630">
    <property type="entry name" value="RNA_pol_sigma70_r4"/>
</dbReference>
<dbReference type="InterPro" id="IPR007759">
    <property type="entry name" value="Asxl_HARE-HTH"/>
</dbReference>
<dbReference type="InterPro" id="IPR000943">
    <property type="entry name" value="RNA_pol_sigma70"/>
</dbReference>
<evidence type="ECO:0000313" key="3">
    <source>
        <dbReference type="EMBL" id="MYE38372.1"/>
    </source>
</evidence>
<dbReference type="GO" id="GO:0003700">
    <property type="term" value="F:DNA-binding transcription factor activity"/>
    <property type="evidence" value="ECO:0007669"/>
    <property type="project" value="InterPro"/>
</dbReference>
<dbReference type="InterPro" id="IPR036388">
    <property type="entry name" value="WH-like_DNA-bd_sf"/>
</dbReference>
<dbReference type="InterPro" id="IPR050239">
    <property type="entry name" value="Sigma-70_RNA_pol_init_factors"/>
</dbReference>
<keyword evidence="1" id="KW-0804">Transcription</keyword>
<dbReference type="GO" id="GO:0006352">
    <property type="term" value="P:DNA-templated transcription initiation"/>
    <property type="evidence" value="ECO:0007669"/>
    <property type="project" value="InterPro"/>
</dbReference>
<proteinExistence type="predicted"/>
<accession>A0A845DA52</accession>
<dbReference type="InterPro" id="IPR013324">
    <property type="entry name" value="RNA_pol_sigma_r3/r4-like"/>
</dbReference>
<dbReference type="Gene3D" id="1.10.10.10">
    <property type="entry name" value="Winged helix-like DNA-binding domain superfamily/Winged helix DNA-binding domain"/>
    <property type="match status" value="1"/>
</dbReference>
<reference evidence="3 4" key="1">
    <citation type="submission" date="2019-09" db="EMBL/GenBank/DDBJ databases">
        <title>Characterisation of the sponge microbiome using genome-centric metagenomics.</title>
        <authorList>
            <person name="Engelberts J.P."/>
            <person name="Robbins S.J."/>
            <person name="De Goeij J.M."/>
            <person name="Aranda M."/>
            <person name="Bell S.C."/>
            <person name="Webster N.S."/>
        </authorList>
    </citation>
    <scope>NUCLEOTIDE SEQUENCE [LARGE SCALE GENOMIC DNA]</scope>
    <source>
        <strain evidence="3">SB0662_bin_43</strain>
    </source>
</reference>
<dbReference type="PRINTS" id="PR00046">
    <property type="entry name" value="SIGMA70FCT"/>
</dbReference>
<protein>
    <recommendedName>
        <fullName evidence="2">HTH HARE-type domain-containing protein</fullName>
    </recommendedName>
</protein>
<dbReference type="PANTHER" id="PTHR30603:SF47">
    <property type="entry name" value="RNA POLYMERASE SIGMA FACTOR SIGD, CHLOROPLASTIC"/>
    <property type="match status" value="1"/>
</dbReference>
<dbReference type="SUPFAM" id="SSF88659">
    <property type="entry name" value="Sigma3 and sigma4 domains of RNA polymerase sigma factors"/>
    <property type="match status" value="1"/>
</dbReference>
<evidence type="ECO:0000313" key="4">
    <source>
        <dbReference type="Proteomes" id="UP000449092"/>
    </source>
</evidence>
<organism evidence="3 4">
    <name type="scientific">Candidatus Spechtbacteria bacterium SB0662_bin_43</name>
    <dbReference type="NCBI Taxonomy" id="2604897"/>
    <lineage>
        <taxon>Bacteria</taxon>
        <taxon>Candidatus Spechtiibacteriota</taxon>
    </lineage>
</organism>
<feature type="domain" description="HTH HARE-type" evidence="2">
    <location>
        <begin position="223"/>
        <end position="291"/>
    </location>
</feature>
<dbReference type="AlphaFoldDB" id="A0A845DA52"/>
<sequence length="355" mass="40589">MATNSEIQQLNIQSTLTNVLQVLPERNNTILMLRYGIGSFNKRATLESIGRQYNITRERVRQIEEASYNKVTNSDEYVQLQPIFDVIIRAIEEHGGVATEEYLIDNLITSEKDVPYLLLVLAISDQLVKMKETENHKAGWALSKVHIRNTINVLAGLSEYIKVQDQPVASDTLLSVATQEYTQDMKIDLNDQTLEKILSISKIIKRSPYGMWGLHSWSSVAPRGVRDKALLVCENHKKPLHFREIAALIDKSPFQQFSEKRTHPQTVHNELIKNKDHFVRVGLGLYVLKKWGYKPGTVKDVIVDILKKQGDSGLHKDDIITKVLEQRSVKNSTVLLNLQNKQVFKKGENNRYYLA</sequence>
<evidence type="ECO:0000259" key="2">
    <source>
        <dbReference type="PROSITE" id="PS51913"/>
    </source>
</evidence>
<evidence type="ECO:0000256" key="1">
    <source>
        <dbReference type="ARBA" id="ARBA00023163"/>
    </source>
</evidence>